<evidence type="ECO:0000313" key="6">
    <source>
        <dbReference type="Proteomes" id="UP000663583"/>
    </source>
</evidence>
<dbReference type="EMBL" id="BLKU01000001">
    <property type="protein sequence ID" value="GFG62686.1"/>
    <property type="molecule type" value="Genomic_DNA"/>
</dbReference>
<proteinExistence type="inferred from homology"/>
<dbReference type="Proteomes" id="UP000663583">
    <property type="component" value="Chromosome"/>
</dbReference>
<dbReference type="PRINTS" id="PR00081">
    <property type="entry name" value="GDHRDH"/>
</dbReference>
<dbReference type="InterPro" id="IPR002347">
    <property type="entry name" value="SDR_fam"/>
</dbReference>
<keyword evidence="5" id="KW-1185">Reference proteome</keyword>
<reference evidence="4" key="3">
    <citation type="submission" date="2020-11" db="EMBL/GenBank/DDBJ databases">
        <title>Intraspecies plasmid and genomic variation of Mycobacterium kubicae revealed by the complete genome sequences of two clinical isolates.</title>
        <authorList>
            <person name="Hendrix J.R."/>
            <person name="Epperson L.E."/>
            <person name="Honda J.R."/>
            <person name="Strong M."/>
        </authorList>
    </citation>
    <scope>NUCLEOTIDE SEQUENCE</scope>
    <source>
        <strain evidence="4">JCM 13573</strain>
    </source>
</reference>
<dbReference type="PANTHER" id="PTHR42901">
    <property type="entry name" value="ALCOHOL DEHYDROGENASE"/>
    <property type="match status" value="1"/>
</dbReference>
<organism evidence="4 6">
    <name type="scientific">Mycobacterium kubicae</name>
    <dbReference type="NCBI Taxonomy" id="120959"/>
    <lineage>
        <taxon>Bacteria</taxon>
        <taxon>Bacillati</taxon>
        <taxon>Actinomycetota</taxon>
        <taxon>Actinomycetes</taxon>
        <taxon>Mycobacteriales</taxon>
        <taxon>Mycobacteriaceae</taxon>
        <taxon>Mycobacterium</taxon>
        <taxon>Mycobacterium simiae complex</taxon>
    </lineage>
</organism>
<dbReference type="RefSeq" id="WP_085073937.1">
    <property type="nucleotide sequence ID" value="NZ_BLKU01000001.1"/>
</dbReference>
<evidence type="ECO:0000256" key="2">
    <source>
        <dbReference type="ARBA" id="ARBA00023002"/>
    </source>
</evidence>
<comment type="similarity">
    <text evidence="1">Belongs to the short-chain dehydrogenases/reductases (SDR) family.</text>
</comment>
<evidence type="ECO:0000313" key="3">
    <source>
        <dbReference type="EMBL" id="GFG62686.1"/>
    </source>
</evidence>
<protein>
    <submittedName>
        <fullName evidence="4">SDR family oxidoreductase</fullName>
    </submittedName>
    <submittedName>
        <fullName evidence="3">Short-chain dehydrogenase</fullName>
    </submittedName>
</protein>
<dbReference type="Proteomes" id="UP000465306">
    <property type="component" value="Unassembled WGS sequence"/>
</dbReference>
<dbReference type="EMBL" id="CP065047">
    <property type="protein sequence ID" value="QPI38296.1"/>
    <property type="molecule type" value="Genomic_DNA"/>
</dbReference>
<dbReference type="GO" id="GO:0016491">
    <property type="term" value="F:oxidoreductase activity"/>
    <property type="evidence" value="ECO:0007669"/>
    <property type="project" value="UniProtKB-KW"/>
</dbReference>
<evidence type="ECO:0000256" key="1">
    <source>
        <dbReference type="ARBA" id="ARBA00006484"/>
    </source>
</evidence>
<name>A0AAX1JAP6_9MYCO</name>
<dbReference type="SUPFAM" id="SSF51735">
    <property type="entry name" value="NAD(P)-binding Rossmann-fold domains"/>
    <property type="match status" value="1"/>
</dbReference>
<dbReference type="Pfam" id="PF00106">
    <property type="entry name" value="adh_short"/>
    <property type="match status" value="1"/>
</dbReference>
<accession>A0AAX1JAP6</accession>
<reference evidence="3 5" key="1">
    <citation type="journal article" date="2019" name="Emerg. Microbes Infect.">
        <title>Comprehensive subspecies identification of 175 nontuberculous mycobacteria species based on 7547 genomic profiles.</title>
        <authorList>
            <person name="Matsumoto Y."/>
            <person name="Kinjo T."/>
            <person name="Motooka D."/>
            <person name="Nabeya D."/>
            <person name="Jung N."/>
            <person name="Uechi K."/>
            <person name="Horii T."/>
            <person name="Iida T."/>
            <person name="Fujita J."/>
            <person name="Nakamura S."/>
        </authorList>
    </citation>
    <scope>NUCLEOTIDE SEQUENCE [LARGE SCALE GENOMIC DNA]</scope>
    <source>
        <strain evidence="3 5">JCM 13573</strain>
    </source>
</reference>
<dbReference type="Gene3D" id="3.40.50.720">
    <property type="entry name" value="NAD(P)-binding Rossmann-like Domain"/>
    <property type="match status" value="1"/>
</dbReference>
<dbReference type="KEGG" id="mku:I2456_01650"/>
<evidence type="ECO:0000313" key="4">
    <source>
        <dbReference type="EMBL" id="QPI38296.1"/>
    </source>
</evidence>
<reference evidence="3" key="2">
    <citation type="submission" date="2020-02" db="EMBL/GenBank/DDBJ databases">
        <authorList>
            <person name="Matsumoto Y."/>
            <person name="Kinjo T."/>
            <person name="Motooka D."/>
            <person name="Nabeya D."/>
            <person name="Jung N."/>
            <person name="Uechi K."/>
            <person name="Horii T."/>
            <person name="Iida T."/>
            <person name="Fujita J."/>
            <person name="Nakamura S."/>
        </authorList>
    </citation>
    <scope>NUCLEOTIDE SEQUENCE</scope>
    <source>
        <strain evidence="3">JCM 13573</strain>
    </source>
</reference>
<dbReference type="InterPro" id="IPR036291">
    <property type="entry name" value="NAD(P)-bd_dom_sf"/>
</dbReference>
<keyword evidence="2" id="KW-0560">Oxidoreductase</keyword>
<gene>
    <name evidence="4" type="ORF">I2456_01650</name>
    <name evidence="3" type="ORF">MKUB_01760</name>
</gene>
<dbReference type="AlphaFoldDB" id="A0AAX1JAP6"/>
<dbReference type="CDD" id="cd05233">
    <property type="entry name" value="SDR_c"/>
    <property type="match status" value="1"/>
</dbReference>
<sequence>MTTLPTQSPHRQADGLLDSTAVVTGAGRGFGRAIAAALSAAGAHVVGVAPTDAQLQQVRDELGDGFTGVVADAADAATADSLIDQYEPRTIVLSAGLAPRMVPLPAQTWESFSANWHVDVAQAFHWTRRALRRPLAPGSSVITISSGAAVNGSPLSGGYAGAKATVRFISSYARAESRRAGLGIEFISVLPRLTPATDLGAMAVAAYAERQGIDVDAFLQSAGPVLSAAQVARSVGEIASGLHRDSDAYLLTAAGLSPLA</sequence>
<evidence type="ECO:0000313" key="5">
    <source>
        <dbReference type="Proteomes" id="UP000465306"/>
    </source>
</evidence>
<dbReference type="PANTHER" id="PTHR42901:SF1">
    <property type="entry name" value="ALCOHOL DEHYDROGENASE"/>
    <property type="match status" value="1"/>
</dbReference>